<gene>
    <name evidence="3" type="ORF">E6H01_10110</name>
</gene>
<protein>
    <recommendedName>
        <fullName evidence="2">Putative regulatory protein FmdB zinc ribbon domain-containing protein</fullName>
    </recommendedName>
</protein>
<dbReference type="InterPro" id="IPR013429">
    <property type="entry name" value="Regulatory_FmdB_Zinc_ribbon"/>
</dbReference>
<accession>A0A537KXF3</accession>
<dbReference type="Pfam" id="PF09723">
    <property type="entry name" value="Zn_ribbon_8"/>
    <property type="match status" value="1"/>
</dbReference>
<feature type="compositionally biased region" description="Basic and acidic residues" evidence="1">
    <location>
        <begin position="54"/>
        <end position="86"/>
    </location>
</feature>
<proteinExistence type="predicted"/>
<evidence type="ECO:0000313" key="3">
    <source>
        <dbReference type="EMBL" id="TMJ00197.1"/>
    </source>
</evidence>
<organism evidence="3 4">
    <name type="scientific">Candidatus Segetimicrobium genomatis</name>
    <dbReference type="NCBI Taxonomy" id="2569760"/>
    <lineage>
        <taxon>Bacteria</taxon>
        <taxon>Bacillati</taxon>
        <taxon>Candidatus Sysuimicrobiota</taxon>
        <taxon>Candidatus Sysuimicrobiia</taxon>
        <taxon>Candidatus Sysuimicrobiales</taxon>
        <taxon>Candidatus Segetimicrobiaceae</taxon>
        <taxon>Candidatus Segetimicrobium</taxon>
    </lineage>
</organism>
<feature type="domain" description="Putative regulatory protein FmdB zinc ribbon" evidence="2">
    <location>
        <begin position="1"/>
        <end position="40"/>
    </location>
</feature>
<dbReference type="Proteomes" id="UP000319353">
    <property type="component" value="Unassembled WGS sequence"/>
</dbReference>
<dbReference type="NCBIfam" id="TIGR02605">
    <property type="entry name" value="CxxC_CxxC_SSSS"/>
    <property type="match status" value="1"/>
</dbReference>
<reference evidence="3 4" key="1">
    <citation type="journal article" date="2019" name="Nat. Microbiol.">
        <title>Mediterranean grassland soil C-N compound turnover is dependent on rainfall and depth, and is mediated by genomically divergent microorganisms.</title>
        <authorList>
            <person name="Diamond S."/>
            <person name="Andeer P.F."/>
            <person name="Li Z."/>
            <person name="Crits-Christoph A."/>
            <person name="Burstein D."/>
            <person name="Anantharaman K."/>
            <person name="Lane K.R."/>
            <person name="Thomas B.C."/>
            <person name="Pan C."/>
            <person name="Northen T.R."/>
            <person name="Banfield J.F."/>
        </authorList>
    </citation>
    <scope>NUCLEOTIDE SEQUENCE [LARGE SCALE GENOMIC DNA]</scope>
    <source>
        <strain evidence="3">NP_4</strain>
    </source>
</reference>
<feature type="compositionally biased region" description="Low complexity" evidence="1">
    <location>
        <begin position="87"/>
        <end position="98"/>
    </location>
</feature>
<feature type="compositionally biased region" description="Basic and acidic residues" evidence="1">
    <location>
        <begin position="99"/>
        <end position="109"/>
    </location>
</feature>
<dbReference type="SMART" id="SM00834">
    <property type="entry name" value="CxxC_CXXC_SSSS"/>
    <property type="match status" value="1"/>
</dbReference>
<comment type="caution">
    <text evidence="3">The sequence shown here is derived from an EMBL/GenBank/DDBJ whole genome shotgun (WGS) entry which is preliminary data.</text>
</comment>
<dbReference type="EMBL" id="VBAL01000122">
    <property type="protein sequence ID" value="TMJ00197.1"/>
    <property type="molecule type" value="Genomic_DNA"/>
</dbReference>
<dbReference type="PANTHER" id="PTHR34404">
    <property type="entry name" value="REGULATORY PROTEIN, FMDB FAMILY"/>
    <property type="match status" value="1"/>
</dbReference>
<evidence type="ECO:0000256" key="1">
    <source>
        <dbReference type="SAM" id="MobiDB-lite"/>
    </source>
</evidence>
<dbReference type="PANTHER" id="PTHR34404:SF2">
    <property type="entry name" value="CONSERVED SERINE RICH PROTEIN"/>
    <property type="match status" value="1"/>
</dbReference>
<name>A0A537KXF3_9BACT</name>
<feature type="region of interest" description="Disordered" evidence="1">
    <location>
        <begin position="49"/>
        <end position="109"/>
    </location>
</feature>
<evidence type="ECO:0000259" key="2">
    <source>
        <dbReference type="SMART" id="SM00834"/>
    </source>
</evidence>
<evidence type="ECO:0000313" key="4">
    <source>
        <dbReference type="Proteomes" id="UP000319353"/>
    </source>
</evidence>
<dbReference type="AlphaFoldDB" id="A0A537KXF3"/>
<sequence>MPLYEYRCTRCDHLFEVYHAVGGTPGPCPVCGGPARRVFTSVGLIFKGSGFHTTDYRKPSSSDGADKKGAETKSTEKKSPEKKSPEKMSSTGASPPDAPSKDASPKPSS</sequence>